<evidence type="ECO:0000256" key="7">
    <source>
        <dbReference type="SAM" id="MobiDB-lite"/>
    </source>
</evidence>
<comment type="similarity">
    <text evidence="6">Belongs to the peptidase M48 family.</text>
</comment>
<accession>A0ABV7JAY9</accession>
<keyword evidence="5 6" id="KW-0482">Metalloprotease</keyword>
<keyword evidence="1 6" id="KW-0645">Protease</keyword>
<evidence type="ECO:0000259" key="8">
    <source>
        <dbReference type="Pfam" id="PF01435"/>
    </source>
</evidence>
<dbReference type="PANTHER" id="PTHR22726">
    <property type="entry name" value="METALLOENDOPEPTIDASE OMA1"/>
    <property type="match status" value="1"/>
</dbReference>
<dbReference type="EMBL" id="JBHRTS010000007">
    <property type="protein sequence ID" value="MFC3195318.1"/>
    <property type="molecule type" value="Genomic_DNA"/>
</dbReference>
<organism evidence="9 10">
    <name type="scientific">Marinicella sediminis</name>
    <dbReference type="NCBI Taxonomy" id="1792834"/>
    <lineage>
        <taxon>Bacteria</taxon>
        <taxon>Pseudomonadati</taxon>
        <taxon>Pseudomonadota</taxon>
        <taxon>Gammaproteobacteria</taxon>
        <taxon>Lysobacterales</taxon>
        <taxon>Marinicellaceae</taxon>
        <taxon>Marinicella</taxon>
    </lineage>
</organism>
<evidence type="ECO:0000313" key="9">
    <source>
        <dbReference type="EMBL" id="MFC3195318.1"/>
    </source>
</evidence>
<keyword evidence="2" id="KW-0479">Metal-binding</keyword>
<proteinExistence type="inferred from homology"/>
<keyword evidence="4 6" id="KW-0862">Zinc</keyword>
<dbReference type="InterPro" id="IPR051156">
    <property type="entry name" value="Mito/Outer_Membr_Metalloprot"/>
</dbReference>
<feature type="region of interest" description="Disordered" evidence="7">
    <location>
        <begin position="190"/>
        <end position="224"/>
    </location>
</feature>
<reference evidence="10" key="1">
    <citation type="journal article" date="2019" name="Int. J. Syst. Evol. Microbiol.">
        <title>The Global Catalogue of Microorganisms (GCM) 10K type strain sequencing project: providing services to taxonomists for standard genome sequencing and annotation.</title>
        <authorList>
            <consortium name="The Broad Institute Genomics Platform"/>
            <consortium name="The Broad Institute Genome Sequencing Center for Infectious Disease"/>
            <person name="Wu L."/>
            <person name="Ma J."/>
        </authorList>
    </citation>
    <scope>NUCLEOTIDE SEQUENCE [LARGE SCALE GENOMIC DNA]</scope>
    <source>
        <strain evidence="10">KCTC 42953</strain>
    </source>
</reference>
<dbReference type="InterPro" id="IPR001915">
    <property type="entry name" value="Peptidase_M48"/>
</dbReference>
<protein>
    <submittedName>
        <fullName evidence="9">M48 family metalloprotease</fullName>
        <ecNumber evidence="9">3.4.24.-</ecNumber>
    </submittedName>
</protein>
<keyword evidence="3 6" id="KW-0378">Hydrolase</keyword>
<comment type="cofactor">
    <cofactor evidence="6">
        <name>Zn(2+)</name>
        <dbReference type="ChEBI" id="CHEBI:29105"/>
    </cofactor>
    <text evidence="6">Binds 1 zinc ion per subunit.</text>
</comment>
<comment type="caution">
    <text evidence="9">The sequence shown here is derived from an EMBL/GenBank/DDBJ whole genome shotgun (WGS) entry which is preliminary data.</text>
</comment>
<feature type="domain" description="Peptidase M48" evidence="8">
    <location>
        <begin position="72"/>
        <end position="134"/>
    </location>
</feature>
<dbReference type="RefSeq" id="WP_157892834.1">
    <property type="nucleotide sequence ID" value="NZ_JBHRTS010000007.1"/>
</dbReference>
<evidence type="ECO:0000256" key="2">
    <source>
        <dbReference type="ARBA" id="ARBA00022723"/>
    </source>
</evidence>
<keyword evidence="10" id="KW-1185">Reference proteome</keyword>
<dbReference type="Gene3D" id="3.30.2010.10">
    <property type="entry name" value="Metalloproteases ('zincins'), catalytic domain"/>
    <property type="match status" value="1"/>
</dbReference>
<evidence type="ECO:0000256" key="1">
    <source>
        <dbReference type="ARBA" id="ARBA00022670"/>
    </source>
</evidence>
<evidence type="ECO:0000256" key="6">
    <source>
        <dbReference type="RuleBase" id="RU003983"/>
    </source>
</evidence>
<gene>
    <name evidence="9" type="ORF">ACFODZ_13780</name>
</gene>
<dbReference type="EC" id="3.4.24.-" evidence="9"/>
<sequence>MRTNIIRKIHPSYRLNVWLLILLLGNLVNAAATDQVLLNAARQQQDQLVEQFGLADVPFWQQSCDQQIAALHLSAFESCQIINAGFANAYSLAHGVVILTSGLMRQINNDDQLAHVLAHEHAHLIMNHHQQAQALVNDPPMLFTKSRIKKFYRKIEQQADEAATEWLKQQHRDALQIHHYLRRVELSTTEQSADHEQLQNRIQRTNLPEENIDPRWQQAARLSQ</sequence>
<evidence type="ECO:0000256" key="4">
    <source>
        <dbReference type="ARBA" id="ARBA00022833"/>
    </source>
</evidence>
<dbReference type="Pfam" id="PF01435">
    <property type="entry name" value="Peptidase_M48"/>
    <property type="match status" value="1"/>
</dbReference>
<feature type="compositionally biased region" description="Polar residues" evidence="7">
    <location>
        <begin position="199"/>
        <end position="208"/>
    </location>
</feature>
<evidence type="ECO:0000313" key="10">
    <source>
        <dbReference type="Proteomes" id="UP001595533"/>
    </source>
</evidence>
<dbReference type="PANTHER" id="PTHR22726:SF1">
    <property type="entry name" value="METALLOENDOPEPTIDASE OMA1, MITOCHONDRIAL"/>
    <property type="match status" value="1"/>
</dbReference>
<name>A0ABV7JAY9_9GAMM</name>
<dbReference type="Proteomes" id="UP001595533">
    <property type="component" value="Unassembled WGS sequence"/>
</dbReference>
<dbReference type="GO" id="GO:0008237">
    <property type="term" value="F:metallopeptidase activity"/>
    <property type="evidence" value="ECO:0007669"/>
    <property type="project" value="UniProtKB-KW"/>
</dbReference>
<evidence type="ECO:0000256" key="5">
    <source>
        <dbReference type="ARBA" id="ARBA00023049"/>
    </source>
</evidence>
<evidence type="ECO:0000256" key="3">
    <source>
        <dbReference type="ARBA" id="ARBA00022801"/>
    </source>
</evidence>